<evidence type="ECO:0000313" key="3">
    <source>
        <dbReference type="Proteomes" id="UP000607653"/>
    </source>
</evidence>
<evidence type="ECO:0008006" key="4">
    <source>
        <dbReference type="Google" id="ProtNLM"/>
    </source>
</evidence>
<proteinExistence type="predicted"/>
<dbReference type="InterPro" id="IPR018930">
    <property type="entry name" value="LEA-18"/>
</dbReference>
<sequence length="91" mass="9902">MSSSQQMMRESEYEDQKMTNQKETVERLPLESSPYVRYSDLEDYKRQAYGTQGHLDPKQGLGGGSTDAPTLGGGGGGGLSEEQTDANRGKP</sequence>
<evidence type="ECO:0000256" key="1">
    <source>
        <dbReference type="SAM" id="MobiDB-lite"/>
    </source>
</evidence>
<comment type="caution">
    <text evidence="2">The sequence shown here is derived from an EMBL/GenBank/DDBJ whole genome shotgun (WGS) entry which is preliminary data.</text>
</comment>
<protein>
    <recommendedName>
        <fullName evidence="4">Late embryogenesis abundant protein, LEA-18</fullName>
    </recommendedName>
</protein>
<name>A0A822XPZ0_NELNU</name>
<reference evidence="2 3" key="1">
    <citation type="journal article" date="2020" name="Mol. Biol. Evol.">
        <title>Distinct Expression and Methylation Patterns for Genes with Different Fates following a Single Whole-Genome Duplication in Flowering Plants.</title>
        <authorList>
            <person name="Shi T."/>
            <person name="Rahmani R.S."/>
            <person name="Gugger P.F."/>
            <person name="Wang M."/>
            <person name="Li H."/>
            <person name="Zhang Y."/>
            <person name="Li Z."/>
            <person name="Wang Q."/>
            <person name="Van de Peer Y."/>
            <person name="Marchal K."/>
            <person name="Chen J."/>
        </authorList>
    </citation>
    <scope>NUCLEOTIDE SEQUENCE [LARGE SCALE GENOMIC DNA]</scope>
    <source>
        <tissue evidence="2">Leaf</tissue>
    </source>
</reference>
<gene>
    <name evidence="2" type="ORF">HUJ06_022622</name>
</gene>
<dbReference type="Proteomes" id="UP000607653">
    <property type="component" value="Unassembled WGS sequence"/>
</dbReference>
<organism evidence="2 3">
    <name type="scientific">Nelumbo nucifera</name>
    <name type="common">Sacred lotus</name>
    <dbReference type="NCBI Taxonomy" id="4432"/>
    <lineage>
        <taxon>Eukaryota</taxon>
        <taxon>Viridiplantae</taxon>
        <taxon>Streptophyta</taxon>
        <taxon>Embryophyta</taxon>
        <taxon>Tracheophyta</taxon>
        <taxon>Spermatophyta</taxon>
        <taxon>Magnoliopsida</taxon>
        <taxon>Proteales</taxon>
        <taxon>Nelumbonaceae</taxon>
        <taxon>Nelumbo</taxon>
    </lineage>
</organism>
<dbReference type="AlphaFoldDB" id="A0A822XPZ0"/>
<accession>A0A822XPZ0</accession>
<dbReference type="EMBL" id="DUZY01000001">
    <property type="protein sequence ID" value="DAD21159.1"/>
    <property type="molecule type" value="Genomic_DNA"/>
</dbReference>
<feature type="region of interest" description="Disordered" evidence="1">
    <location>
        <begin position="1"/>
        <end position="91"/>
    </location>
</feature>
<evidence type="ECO:0000313" key="2">
    <source>
        <dbReference type="EMBL" id="DAD21159.1"/>
    </source>
</evidence>
<dbReference type="Pfam" id="PF10714">
    <property type="entry name" value="LEA_6"/>
    <property type="match status" value="1"/>
</dbReference>
<feature type="compositionally biased region" description="Gly residues" evidence="1">
    <location>
        <begin position="60"/>
        <end position="79"/>
    </location>
</feature>
<keyword evidence="3" id="KW-1185">Reference proteome</keyword>